<evidence type="ECO:0000256" key="5">
    <source>
        <dbReference type="HAMAP-Rule" id="MF_00378"/>
    </source>
</evidence>
<evidence type="ECO:0000259" key="9">
    <source>
        <dbReference type="Pfam" id="PF13742"/>
    </source>
</evidence>
<organism evidence="10 11">
    <name type="scientific">Bifidobacterium olomucense</name>
    <dbReference type="NCBI Taxonomy" id="2675324"/>
    <lineage>
        <taxon>Bacteria</taxon>
        <taxon>Bacillati</taxon>
        <taxon>Actinomycetota</taxon>
        <taxon>Actinomycetes</taxon>
        <taxon>Bifidobacteriales</taxon>
        <taxon>Bifidobacteriaceae</taxon>
        <taxon>Bifidobacterium</taxon>
    </lineage>
</organism>
<accession>A0A7Y0EYD6</accession>
<keyword evidence="11" id="KW-1185">Reference proteome</keyword>
<evidence type="ECO:0000313" key="10">
    <source>
        <dbReference type="EMBL" id="NMM98637.1"/>
    </source>
</evidence>
<evidence type="ECO:0000256" key="7">
    <source>
        <dbReference type="SAM" id="MobiDB-lite"/>
    </source>
</evidence>
<dbReference type="GO" id="GO:0006308">
    <property type="term" value="P:DNA catabolic process"/>
    <property type="evidence" value="ECO:0007669"/>
    <property type="project" value="UniProtKB-UniRule"/>
</dbReference>
<comment type="subunit">
    <text evidence="5">Heterooligomer composed of large and small subunits.</text>
</comment>
<sequence>MPRTMRHTSSVKFYRGSTDAFIVECMTTATGYSSASGAPTAASLASAGLGNGQQPTGWEQVGAQSVSPRPAAQLPQRAAETTAQNPWPVSVLSEKFYGAVERWPAAWVTGQITQINTRRAGSAYITLRDDFEDIAMEVNGFGRFAAAASQFVQGDRVVIHGKANLWMKRTSLSLRGDAILKVGSGGSLKAMIDELRKRLKGEGLFDQEHKLALPEFPKTIGLICAPQARAEGDVITNVNLRWPTVTFKVAHVHVQGEQCPGEVVQAIKQLDADTDVDVIIVARGGGSFEDLIGFSDEQVVRAAYACTTPLVSAIGHEDDWTLLDLVADLRASTPTDAAKRVVPDVNEQSQLIEGAIDRMRLRVRSRVENEIRLVEGYANRPSLTQPHTMIEPHQRVIDDALQRLDIGLRRIVDDAQLTIEKAHASLTALSPQSTLDRGYAVVQSADGHVLDDASQVNDGDDITVTLKRGVITATTTSATA</sequence>
<dbReference type="InterPro" id="IPR020579">
    <property type="entry name" value="Exonuc_VII_lsu_C"/>
</dbReference>
<protein>
    <recommendedName>
        <fullName evidence="5">Exodeoxyribonuclease 7 large subunit</fullName>
        <ecNumber evidence="5">3.1.11.6</ecNumber>
    </recommendedName>
    <alternativeName>
        <fullName evidence="5">Exodeoxyribonuclease VII large subunit</fullName>
        <shortName evidence="5">Exonuclease VII large subunit</shortName>
    </alternativeName>
</protein>
<keyword evidence="4 5" id="KW-0269">Exonuclease</keyword>
<dbReference type="Pfam" id="PF13742">
    <property type="entry name" value="tRNA_anti_2"/>
    <property type="match status" value="1"/>
</dbReference>
<dbReference type="GO" id="GO:0009318">
    <property type="term" value="C:exodeoxyribonuclease VII complex"/>
    <property type="evidence" value="ECO:0007669"/>
    <property type="project" value="UniProtKB-UniRule"/>
</dbReference>
<dbReference type="GO" id="GO:0003676">
    <property type="term" value="F:nucleic acid binding"/>
    <property type="evidence" value="ECO:0007669"/>
    <property type="project" value="InterPro"/>
</dbReference>
<keyword evidence="2 5" id="KW-0540">Nuclease</keyword>
<dbReference type="Proteomes" id="UP000543419">
    <property type="component" value="Unassembled WGS sequence"/>
</dbReference>
<dbReference type="EC" id="3.1.11.6" evidence="5"/>
<evidence type="ECO:0000259" key="8">
    <source>
        <dbReference type="Pfam" id="PF02601"/>
    </source>
</evidence>
<feature type="compositionally biased region" description="Low complexity" evidence="7">
    <location>
        <begin position="68"/>
        <end position="79"/>
    </location>
</feature>
<feature type="domain" description="OB-fold nucleic acid binding" evidence="9">
    <location>
        <begin position="89"/>
        <end position="178"/>
    </location>
</feature>
<dbReference type="InterPro" id="IPR003753">
    <property type="entry name" value="Exonuc_VII_L"/>
</dbReference>
<dbReference type="PANTHER" id="PTHR30008">
    <property type="entry name" value="EXODEOXYRIBONUCLEASE 7 LARGE SUBUNIT"/>
    <property type="match status" value="1"/>
</dbReference>
<gene>
    <name evidence="5" type="primary">xseA</name>
    <name evidence="10" type="ORF">G1C97_1589</name>
</gene>
<comment type="similarity">
    <text evidence="5 6">Belongs to the XseA family.</text>
</comment>
<evidence type="ECO:0000256" key="6">
    <source>
        <dbReference type="RuleBase" id="RU004355"/>
    </source>
</evidence>
<dbReference type="NCBIfam" id="TIGR00237">
    <property type="entry name" value="xseA"/>
    <property type="match status" value="1"/>
</dbReference>
<keyword evidence="3 5" id="KW-0378">Hydrolase</keyword>
<dbReference type="InterPro" id="IPR025824">
    <property type="entry name" value="OB-fold_nuc-bd_dom"/>
</dbReference>
<dbReference type="CDD" id="cd04489">
    <property type="entry name" value="ExoVII_LU_OBF"/>
    <property type="match status" value="1"/>
</dbReference>
<reference evidence="10 11" key="1">
    <citation type="submission" date="2020-02" db="EMBL/GenBank/DDBJ databases">
        <title>Characterization of phylogenetic diversity of novel bifidobacterial species isolated in Czech ZOOs.</title>
        <authorList>
            <person name="Lugli G.A."/>
            <person name="Vera N.B."/>
            <person name="Ventura M."/>
        </authorList>
    </citation>
    <scope>NUCLEOTIDE SEQUENCE [LARGE SCALE GENOMIC DNA]</scope>
    <source>
        <strain evidence="10 11">DSM 109959</strain>
    </source>
</reference>
<dbReference type="HAMAP" id="MF_00378">
    <property type="entry name" value="Exonuc_7_L"/>
    <property type="match status" value="1"/>
</dbReference>
<evidence type="ECO:0000256" key="1">
    <source>
        <dbReference type="ARBA" id="ARBA00022490"/>
    </source>
</evidence>
<evidence type="ECO:0000313" key="11">
    <source>
        <dbReference type="Proteomes" id="UP000543419"/>
    </source>
</evidence>
<feature type="region of interest" description="Disordered" evidence="7">
    <location>
        <begin position="46"/>
        <end position="83"/>
    </location>
</feature>
<dbReference type="GO" id="GO:0005737">
    <property type="term" value="C:cytoplasm"/>
    <property type="evidence" value="ECO:0007669"/>
    <property type="project" value="UniProtKB-SubCell"/>
</dbReference>
<evidence type="ECO:0000256" key="2">
    <source>
        <dbReference type="ARBA" id="ARBA00022722"/>
    </source>
</evidence>
<dbReference type="Pfam" id="PF02601">
    <property type="entry name" value="Exonuc_VII_L"/>
    <property type="match status" value="1"/>
</dbReference>
<comment type="caution">
    <text evidence="10">The sequence shown here is derived from an EMBL/GenBank/DDBJ whole genome shotgun (WGS) entry which is preliminary data.</text>
</comment>
<comment type="catalytic activity">
    <reaction evidence="5 6">
        <text>Exonucleolytic cleavage in either 5'- to 3'- or 3'- to 5'-direction to yield nucleoside 5'-phosphates.</text>
        <dbReference type="EC" id="3.1.11.6"/>
    </reaction>
</comment>
<dbReference type="GO" id="GO:0008855">
    <property type="term" value="F:exodeoxyribonuclease VII activity"/>
    <property type="evidence" value="ECO:0007669"/>
    <property type="project" value="UniProtKB-UniRule"/>
</dbReference>
<comment type="subcellular location">
    <subcellularLocation>
        <location evidence="5 6">Cytoplasm</location>
    </subcellularLocation>
</comment>
<dbReference type="PANTHER" id="PTHR30008:SF0">
    <property type="entry name" value="EXODEOXYRIBONUCLEASE 7 LARGE SUBUNIT"/>
    <property type="match status" value="1"/>
</dbReference>
<proteinExistence type="inferred from homology"/>
<evidence type="ECO:0000256" key="4">
    <source>
        <dbReference type="ARBA" id="ARBA00022839"/>
    </source>
</evidence>
<comment type="function">
    <text evidence="5">Bidirectionally degrades single-stranded DNA into large acid-insoluble oligonucleotides, which are then degraded further into small acid-soluble oligonucleotides.</text>
</comment>
<feature type="compositionally biased region" description="Polar residues" evidence="7">
    <location>
        <begin position="52"/>
        <end position="67"/>
    </location>
</feature>
<dbReference type="EMBL" id="JAAIIG010000007">
    <property type="protein sequence ID" value="NMM98637.1"/>
    <property type="molecule type" value="Genomic_DNA"/>
</dbReference>
<dbReference type="AlphaFoldDB" id="A0A7Y0EYD6"/>
<evidence type="ECO:0000256" key="3">
    <source>
        <dbReference type="ARBA" id="ARBA00022801"/>
    </source>
</evidence>
<name>A0A7Y0EYD6_9BIFI</name>
<feature type="domain" description="Exonuclease VII large subunit C-terminal" evidence="8">
    <location>
        <begin position="204"/>
        <end position="421"/>
    </location>
</feature>
<keyword evidence="1 5" id="KW-0963">Cytoplasm</keyword>